<dbReference type="InterPro" id="IPR052895">
    <property type="entry name" value="HetReg/Transcr_Mod"/>
</dbReference>
<organism evidence="2 3">
    <name type="scientific">Lasiosphaeria hispida</name>
    <dbReference type="NCBI Taxonomy" id="260671"/>
    <lineage>
        <taxon>Eukaryota</taxon>
        <taxon>Fungi</taxon>
        <taxon>Dikarya</taxon>
        <taxon>Ascomycota</taxon>
        <taxon>Pezizomycotina</taxon>
        <taxon>Sordariomycetes</taxon>
        <taxon>Sordariomycetidae</taxon>
        <taxon>Sordariales</taxon>
        <taxon>Lasiosphaeriaceae</taxon>
        <taxon>Lasiosphaeria</taxon>
    </lineage>
</organism>
<evidence type="ECO:0000259" key="1">
    <source>
        <dbReference type="Pfam" id="PF06985"/>
    </source>
</evidence>
<protein>
    <submittedName>
        <fullName evidence="2">Heterokaryon incompatibility protein-domain-containing protein</fullName>
    </submittedName>
</protein>
<evidence type="ECO:0000313" key="2">
    <source>
        <dbReference type="EMBL" id="KAK3360362.1"/>
    </source>
</evidence>
<dbReference type="EMBL" id="JAUIQD010000002">
    <property type="protein sequence ID" value="KAK3360362.1"/>
    <property type="molecule type" value="Genomic_DNA"/>
</dbReference>
<comment type="caution">
    <text evidence="2">The sequence shown here is derived from an EMBL/GenBank/DDBJ whole genome shotgun (WGS) entry which is preliminary data.</text>
</comment>
<gene>
    <name evidence="2" type="ORF">B0T25DRAFT_496214</name>
</gene>
<keyword evidence="3" id="KW-1185">Reference proteome</keyword>
<dbReference type="AlphaFoldDB" id="A0AAJ0HSB1"/>
<proteinExistence type="predicted"/>
<feature type="domain" description="Heterokaryon incompatibility" evidence="1">
    <location>
        <begin position="47"/>
        <end position="205"/>
    </location>
</feature>
<dbReference type="Pfam" id="PF06985">
    <property type="entry name" value="HET"/>
    <property type="match status" value="1"/>
</dbReference>
<reference evidence="2" key="2">
    <citation type="submission" date="2023-06" db="EMBL/GenBank/DDBJ databases">
        <authorList>
            <consortium name="Lawrence Berkeley National Laboratory"/>
            <person name="Haridas S."/>
            <person name="Hensen N."/>
            <person name="Bonometti L."/>
            <person name="Westerberg I."/>
            <person name="Brannstrom I.O."/>
            <person name="Guillou S."/>
            <person name="Cros-Aarteil S."/>
            <person name="Calhoun S."/>
            <person name="Kuo A."/>
            <person name="Mondo S."/>
            <person name="Pangilinan J."/>
            <person name="Riley R."/>
            <person name="Labutti K."/>
            <person name="Andreopoulos B."/>
            <person name="Lipzen A."/>
            <person name="Chen C."/>
            <person name="Yanf M."/>
            <person name="Daum C."/>
            <person name="Ng V."/>
            <person name="Clum A."/>
            <person name="Steindorff A."/>
            <person name="Ohm R."/>
            <person name="Martin F."/>
            <person name="Silar P."/>
            <person name="Natvig D."/>
            <person name="Lalanne C."/>
            <person name="Gautier V."/>
            <person name="Ament-Velasquez S.L."/>
            <person name="Kruys A."/>
            <person name="Hutchinson M.I."/>
            <person name="Powell A.J."/>
            <person name="Barry K."/>
            <person name="Miller A.N."/>
            <person name="Grigoriev I.V."/>
            <person name="Debuchy R."/>
            <person name="Gladieux P."/>
            <person name="Thoren M.H."/>
            <person name="Johannesson H."/>
        </authorList>
    </citation>
    <scope>NUCLEOTIDE SEQUENCE</scope>
    <source>
        <strain evidence="2">CBS 955.72</strain>
    </source>
</reference>
<dbReference type="PANTHER" id="PTHR24148:SF73">
    <property type="entry name" value="HET DOMAIN PROTEIN (AFU_ORTHOLOGUE AFUA_8G01020)"/>
    <property type="match status" value="1"/>
</dbReference>
<name>A0AAJ0HSB1_9PEZI</name>
<dbReference type="Proteomes" id="UP001275084">
    <property type="component" value="Unassembled WGS sequence"/>
</dbReference>
<accession>A0AAJ0HSB1</accession>
<reference evidence="2" key="1">
    <citation type="journal article" date="2023" name="Mol. Phylogenet. Evol.">
        <title>Genome-scale phylogeny and comparative genomics of the fungal order Sordariales.</title>
        <authorList>
            <person name="Hensen N."/>
            <person name="Bonometti L."/>
            <person name="Westerberg I."/>
            <person name="Brannstrom I.O."/>
            <person name="Guillou S."/>
            <person name="Cros-Aarteil S."/>
            <person name="Calhoun S."/>
            <person name="Haridas S."/>
            <person name="Kuo A."/>
            <person name="Mondo S."/>
            <person name="Pangilinan J."/>
            <person name="Riley R."/>
            <person name="LaButti K."/>
            <person name="Andreopoulos B."/>
            <person name="Lipzen A."/>
            <person name="Chen C."/>
            <person name="Yan M."/>
            <person name="Daum C."/>
            <person name="Ng V."/>
            <person name="Clum A."/>
            <person name="Steindorff A."/>
            <person name="Ohm R.A."/>
            <person name="Martin F."/>
            <person name="Silar P."/>
            <person name="Natvig D.O."/>
            <person name="Lalanne C."/>
            <person name="Gautier V."/>
            <person name="Ament-Velasquez S.L."/>
            <person name="Kruys A."/>
            <person name="Hutchinson M.I."/>
            <person name="Powell A.J."/>
            <person name="Barry K."/>
            <person name="Miller A.N."/>
            <person name="Grigoriev I.V."/>
            <person name="Debuchy R."/>
            <person name="Gladieux P."/>
            <person name="Hiltunen Thoren M."/>
            <person name="Johannesson H."/>
        </authorList>
    </citation>
    <scope>NUCLEOTIDE SEQUENCE</scope>
    <source>
        <strain evidence="2">CBS 955.72</strain>
    </source>
</reference>
<dbReference type="InterPro" id="IPR010730">
    <property type="entry name" value="HET"/>
</dbReference>
<evidence type="ECO:0000313" key="3">
    <source>
        <dbReference type="Proteomes" id="UP001275084"/>
    </source>
</evidence>
<sequence>MTTYKYDPLSESKRQIRIFTLLPSLLSPDLRGTLQAVDFDTPTPPPYETLSYVWGQDPVFDHVLSLDSAAFQISAHLANILVHIRHPDTERHLWIDAVCIDQTNLGERARQVDMMGDIYRGCTTDLAWLGDLGPVVAGRVFEERTEEEWRRAVTAEEGLVFIKEMSEHQVTLSDFGGHDVPAGIHANLAAVFDTRLWSRIWIVQELSCAKHVLLLAGRQSLSWEALSRFLARVPGQYGDAYHFPWGRGIVEGGLAKIFFRAAEIDMQRDAVRKGGRNDESTLLDVLARFCDRESGDPRDRVYGLLGLVPQQYRHIEADYSLPSARLFVEVTAEIIRQSQSLDILCQSPWERRGAPQCSRLGCRTQALPSWAVDFAAHELSWNVGESYRTREIMFAGDKTRRIFSAGGDFSDGSWRFLDGKKVLQLRGYLLGQVGPSQPQPPTDITELGPGIWRQDVTEGEYKATGEPKLRALWRTLVTDCSGYPMQRLSADEIELCFSIFWKIISGESTGEGWFDSGLGYSRYRKIERMWERIEQNWAFFVGGEGLFVMARRHVRESDYIAVIEGAKVPLILQLVGRDGKNDHFEIVSPAYVHGFMDGEAVIQGLRGHFLKMDIFIV</sequence>
<dbReference type="PANTHER" id="PTHR24148">
    <property type="entry name" value="ANKYRIN REPEAT DOMAIN-CONTAINING PROTEIN 39 HOMOLOG-RELATED"/>
    <property type="match status" value="1"/>
</dbReference>